<dbReference type="PANTHER" id="PTHR45625:SF1">
    <property type="entry name" value="RING-TYPE E3 UBIQUITIN-PROTEIN LIGASE PPIL2"/>
    <property type="match status" value="1"/>
</dbReference>
<comment type="subunit">
    <text evidence="17">Component of the minor spliceosome, which splices U12-type introns. Within this complex, interacts with PRPF8/PRP8, EFTUD2/SNU114 and PLRG1. Interacts with isoform 2 of BSG. Interacts (via the PPIase cyclophilin-type domain) with CRNKL1; they may form a trimeric complex with HSP90.</text>
</comment>
<feature type="domain" description="U-box" evidence="23">
    <location>
        <begin position="36"/>
        <end position="109"/>
    </location>
</feature>
<dbReference type="PRINTS" id="PR00153">
    <property type="entry name" value="CSAPPISMRASE"/>
</dbReference>
<evidence type="ECO:0000256" key="1">
    <source>
        <dbReference type="ARBA" id="ARBA00000900"/>
    </source>
</evidence>
<feature type="compositionally biased region" description="Polar residues" evidence="21">
    <location>
        <begin position="226"/>
        <end position="242"/>
    </location>
</feature>
<dbReference type="Gene3D" id="2.40.100.10">
    <property type="entry name" value="Cyclophilin-like"/>
    <property type="match status" value="1"/>
</dbReference>
<evidence type="ECO:0000256" key="8">
    <source>
        <dbReference type="ARBA" id="ARBA00022679"/>
    </source>
</evidence>
<feature type="domain" description="PPIase cyclophilin-type" evidence="22">
    <location>
        <begin position="297"/>
        <end position="443"/>
    </location>
</feature>
<evidence type="ECO:0000256" key="17">
    <source>
        <dbReference type="ARBA" id="ARBA00061807"/>
    </source>
</evidence>
<comment type="similarity">
    <text evidence="4">Belongs to the cyclophilin-type PPIase family. PPIL2 subfamily.</text>
</comment>
<feature type="compositionally biased region" description="Polar residues" evidence="21">
    <location>
        <begin position="544"/>
        <end position="553"/>
    </location>
</feature>
<comment type="subcellular location">
    <subcellularLocation>
        <location evidence="2">Nucleus</location>
    </subcellularLocation>
</comment>
<dbReference type="Gene3D" id="3.30.40.10">
    <property type="entry name" value="Zinc/RING finger domain, C3HC4 (zinc finger)"/>
    <property type="match status" value="2"/>
</dbReference>
<evidence type="ECO:0000256" key="20">
    <source>
        <dbReference type="ARBA" id="ARBA00079124"/>
    </source>
</evidence>
<comment type="catalytic activity">
    <reaction evidence="1">
        <text>S-ubiquitinyl-[E2 ubiquitin-conjugating enzyme]-L-cysteine + [acceptor protein]-L-lysine = [E2 ubiquitin-conjugating enzyme]-L-cysteine + N(6)-ubiquitinyl-[acceptor protein]-L-lysine.</text>
        <dbReference type="EC" id="2.3.2.27"/>
    </reaction>
</comment>
<keyword evidence="12" id="KW-0007">Acetylation</keyword>
<dbReference type="SMART" id="SM00504">
    <property type="entry name" value="Ubox"/>
    <property type="match status" value="1"/>
</dbReference>
<dbReference type="GO" id="GO:0061630">
    <property type="term" value="F:ubiquitin protein ligase activity"/>
    <property type="evidence" value="ECO:0007669"/>
    <property type="project" value="UniProtKB-EC"/>
</dbReference>
<comment type="caution">
    <text evidence="24">The sequence shown here is derived from an EMBL/GenBank/DDBJ whole genome shotgun (WGS) entry which is preliminary data.</text>
</comment>
<evidence type="ECO:0000256" key="5">
    <source>
        <dbReference type="ARBA" id="ARBA00012483"/>
    </source>
</evidence>
<feature type="region of interest" description="Disordered" evidence="21">
    <location>
        <begin position="515"/>
        <end position="553"/>
    </location>
</feature>
<dbReference type="PROSITE" id="PS51698">
    <property type="entry name" value="U_BOX"/>
    <property type="match status" value="1"/>
</dbReference>
<keyword evidence="9" id="KW-0747">Spliceosome</keyword>
<evidence type="ECO:0000256" key="6">
    <source>
        <dbReference type="ARBA" id="ARBA00022499"/>
    </source>
</evidence>
<organism evidence="24 26">
    <name type="scientific">Adineta ricciae</name>
    <name type="common">Rotifer</name>
    <dbReference type="NCBI Taxonomy" id="249248"/>
    <lineage>
        <taxon>Eukaryota</taxon>
        <taxon>Metazoa</taxon>
        <taxon>Spiralia</taxon>
        <taxon>Gnathifera</taxon>
        <taxon>Rotifera</taxon>
        <taxon>Eurotatoria</taxon>
        <taxon>Bdelloidea</taxon>
        <taxon>Adinetida</taxon>
        <taxon>Adinetidae</taxon>
        <taxon>Adineta</taxon>
    </lineage>
</organism>
<reference evidence="24" key="1">
    <citation type="submission" date="2021-02" db="EMBL/GenBank/DDBJ databases">
        <authorList>
            <person name="Nowell W R."/>
        </authorList>
    </citation>
    <scope>NUCLEOTIDE SEQUENCE</scope>
</reference>
<keyword evidence="10" id="KW-0833">Ubl conjugation pathway</keyword>
<dbReference type="InterPro" id="IPR002130">
    <property type="entry name" value="Cyclophilin-type_PPIase_dom"/>
</dbReference>
<keyword evidence="15" id="KW-0539">Nucleus</keyword>
<evidence type="ECO:0000256" key="19">
    <source>
        <dbReference type="ARBA" id="ARBA00078275"/>
    </source>
</evidence>
<dbReference type="FunFam" id="3.30.40.10:FF:000079">
    <property type="entry name" value="Peptidyl-prolyl cis-trans isomerase 2"/>
    <property type="match status" value="1"/>
</dbReference>
<evidence type="ECO:0000256" key="10">
    <source>
        <dbReference type="ARBA" id="ARBA00022786"/>
    </source>
</evidence>
<dbReference type="Pfam" id="PF00160">
    <property type="entry name" value="Pro_isomerase"/>
    <property type="match status" value="1"/>
</dbReference>
<dbReference type="GO" id="GO:0006457">
    <property type="term" value="P:protein folding"/>
    <property type="evidence" value="ECO:0007669"/>
    <property type="project" value="InterPro"/>
</dbReference>
<dbReference type="InterPro" id="IPR029000">
    <property type="entry name" value="Cyclophilin-like_dom_sf"/>
</dbReference>
<dbReference type="InterPro" id="IPR020892">
    <property type="entry name" value="Cyclophilin-type_PPIase_CS"/>
</dbReference>
<evidence type="ECO:0000259" key="22">
    <source>
        <dbReference type="PROSITE" id="PS50072"/>
    </source>
</evidence>
<keyword evidence="13" id="KW-0175">Coiled coil</keyword>
<keyword evidence="14" id="KW-0508">mRNA splicing</keyword>
<keyword evidence="8" id="KW-0808">Transferase</keyword>
<dbReference type="SUPFAM" id="SSF50891">
    <property type="entry name" value="Cyclophilin-like"/>
    <property type="match status" value="1"/>
</dbReference>
<evidence type="ECO:0000256" key="12">
    <source>
        <dbReference type="ARBA" id="ARBA00022990"/>
    </source>
</evidence>
<evidence type="ECO:0000256" key="9">
    <source>
        <dbReference type="ARBA" id="ARBA00022728"/>
    </source>
</evidence>
<dbReference type="GO" id="GO:0006397">
    <property type="term" value="P:mRNA processing"/>
    <property type="evidence" value="ECO:0007669"/>
    <property type="project" value="UniProtKB-KW"/>
</dbReference>
<dbReference type="GO" id="GO:0071013">
    <property type="term" value="C:catalytic step 2 spliceosome"/>
    <property type="evidence" value="ECO:0007669"/>
    <property type="project" value="TreeGrafter"/>
</dbReference>
<evidence type="ECO:0000256" key="16">
    <source>
        <dbReference type="ARBA" id="ARBA00059251"/>
    </source>
</evidence>
<dbReference type="EMBL" id="CAJNOR010000006">
    <property type="protein sequence ID" value="CAF0746949.1"/>
    <property type="molecule type" value="Genomic_DNA"/>
</dbReference>
<evidence type="ECO:0000259" key="23">
    <source>
        <dbReference type="PROSITE" id="PS51698"/>
    </source>
</evidence>
<dbReference type="PANTHER" id="PTHR45625">
    <property type="entry name" value="PEPTIDYL-PROLYL CIS-TRANS ISOMERASE-RELATED"/>
    <property type="match status" value="1"/>
</dbReference>
<feature type="region of interest" description="Disordered" evidence="21">
    <location>
        <begin position="214"/>
        <end position="242"/>
    </location>
</feature>
<feature type="compositionally biased region" description="Low complexity" evidence="21">
    <location>
        <begin position="478"/>
        <end position="498"/>
    </location>
</feature>
<evidence type="ECO:0000256" key="18">
    <source>
        <dbReference type="ARBA" id="ARBA00073734"/>
    </source>
</evidence>
<evidence type="ECO:0000313" key="26">
    <source>
        <dbReference type="Proteomes" id="UP000663828"/>
    </source>
</evidence>
<dbReference type="AlphaFoldDB" id="A0A813P374"/>
<keyword evidence="26" id="KW-1185">Reference proteome</keyword>
<dbReference type="GO" id="GO:0003755">
    <property type="term" value="F:peptidyl-prolyl cis-trans isomerase activity"/>
    <property type="evidence" value="ECO:0007669"/>
    <property type="project" value="InterPro"/>
</dbReference>
<dbReference type="GO" id="GO:0008380">
    <property type="term" value="P:RNA splicing"/>
    <property type="evidence" value="ECO:0007669"/>
    <property type="project" value="UniProtKB-KW"/>
</dbReference>
<dbReference type="PROSITE" id="PS00170">
    <property type="entry name" value="CSA_PPIASE_1"/>
    <property type="match status" value="1"/>
</dbReference>
<dbReference type="InterPro" id="IPR044666">
    <property type="entry name" value="Cyclophilin_A-like"/>
</dbReference>
<gene>
    <name evidence="25" type="ORF">EDS130_LOCUS10197</name>
    <name evidence="24" type="ORF">XAT740_LOCUS209</name>
</gene>
<dbReference type="InterPro" id="IPR013083">
    <property type="entry name" value="Znf_RING/FYVE/PHD"/>
</dbReference>
<dbReference type="GO" id="GO:0000209">
    <property type="term" value="P:protein polyubiquitination"/>
    <property type="evidence" value="ECO:0007669"/>
    <property type="project" value="TreeGrafter"/>
</dbReference>
<dbReference type="Proteomes" id="UP000663828">
    <property type="component" value="Unassembled WGS sequence"/>
</dbReference>
<evidence type="ECO:0000256" key="11">
    <source>
        <dbReference type="ARBA" id="ARBA00022843"/>
    </source>
</evidence>
<dbReference type="EMBL" id="CAJNOJ010000035">
    <property type="protein sequence ID" value="CAF0909448.1"/>
    <property type="molecule type" value="Genomic_DNA"/>
</dbReference>
<accession>A0A813P374</accession>
<evidence type="ECO:0000256" key="3">
    <source>
        <dbReference type="ARBA" id="ARBA00004906"/>
    </source>
</evidence>
<evidence type="ECO:0000256" key="7">
    <source>
        <dbReference type="ARBA" id="ARBA00022664"/>
    </source>
</evidence>
<keyword evidence="7" id="KW-0507">mRNA processing</keyword>
<proteinExistence type="inferred from homology"/>
<dbReference type="EC" id="2.3.2.27" evidence="5"/>
<dbReference type="PROSITE" id="PS50072">
    <property type="entry name" value="CSA_PPIASE_2"/>
    <property type="match status" value="1"/>
</dbReference>
<dbReference type="FunFam" id="2.40.100.10:FF:000018">
    <property type="entry name" value="Peptidyl-prolyl cis-trans isomerase-like 2"/>
    <property type="match status" value="1"/>
</dbReference>
<sequence>MGKKQHQQDKLYLTTTEWKNSFGGYKGATKANADFRRLPFNCCSISFLPVENPYCTPDGIVFDLASIVPFLKKFGRNPVTGEKLEAKQLTKLIFHKNQKDEIHCPITFKVLTDSSHIVAIRPSGNVYSYDAIDRLNLKTNTFNDLLTNESFTREDIITIQDPKNLDKFNIQSFAHLKNDWKLDDEDEKARRTDPNYYLKYINNETAATLQQIKSAPSKEFKERSETSIYSSKQVKPNQQHLDETNTATYSTGRLAASFTSTSMDPVTVMEAAVRDENEIRYARIKNGKKKGYARMVTNLGVINIELDCDLCPQTCENFIKHCADKYYVGSKFHRSIKNFIIQGGDPTGTGHGGKSIWNKPFRDECNPKLQHTGRGMLSMANSGPNTNKSQFFFTYRSCKGLNGKHTVFGKIVGGIETLSAMEAIPTDEKDRPQSDIIIEDTIVFVNPYDEVDAELKAERERQDKREANEERLNGTVRSAKSTAVATGTKSSTASTSSSEQTFRSGVGKYISNQVYSSAKQAAPTSDEDNEYAQKKKRKLAAASSGGSLNFSQW</sequence>
<keyword evidence="11" id="KW-0832">Ubl conjugation</keyword>
<name>A0A813P374_ADIRI</name>
<keyword evidence="6" id="KW-1017">Isopeptide bond</keyword>
<evidence type="ECO:0000256" key="2">
    <source>
        <dbReference type="ARBA" id="ARBA00004123"/>
    </source>
</evidence>
<feature type="region of interest" description="Disordered" evidence="21">
    <location>
        <begin position="457"/>
        <end position="502"/>
    </location>
</feature>
<dbReference type="Proteomes" id="UP000663852">
    <property type="component" value="Unassembled WGS sequence"/>
</dbReference>
<evidence type="ECO:0000256" key="4">
    <source>
        <dbReference type="ARBA" id="ARBA00007930"/>
    </source>
</evidence>
<dbReference type="InterPro" id="IPR003613">
    <property type="entry name" value="Ubox_domain"/>
</dbReference>
<evidence type="ECO:0000256" key="15">
    <source>
        <dbReference type="ARBA" id="ARBA00023242"/>
    </source>
</evidence>
<dbReference type="SUPFAM" id="SSF57850">
    <property type="entry name" value="RING/U-box"/>
    <property type="match status" value="1"/>
</dbReference>
<evidence type="ECO:0000256" key="13">
    <source>
        <dbReference type="ARBA" id="ARBA00023054"/>
    </source>
</evidence>
<dbReference type="CDD" id="cd16663">
    <property type="entry name" value="RING-Ubox_PPIL2"/>
    <property type="match status" value="1"/>
</dbReference>
<evidence type="ECO:0000256" key="21">
    <source>
        <dbReference type="SAM" id="MobiDB-lite"/>
    </source>
</evidence>
<protein>
    <recommendedName>
        <fullName evidence="18">RING-type E3 ubiquitin-protein ligase PPIL2</fullName>
        <ecNumber evidence="5">2.3.2.27</ecNumber>
    </recommendedName>
    <alternativeName>
        <fullName evidence="20">CYC4</fullName>
    </alternativeName>
    <alternativeName>
        <fullName evidence="19">Probable inactive peptidyl-prolyl cis-trans isomerase-like 2</fullName>
    </alternativeName>
</protein>
<evidence type="ECO:0000313" key="24">
    <source>
        <dbReference type="EMBL" id="CAF0746949.1"/>
    </source>
</evidence>
<evidence type="ECO:0000313" key="25">
    <source>
        <dbReference type="EMBL" id="CAF0909448.1"/>
    </source>
</evidence>
<evidence type="ECO:0000256" key="14">
    <source>
        <dbReference type="ARBA" id="ARBA00023187"/>
    </source>
</evidence>
<dbReference type="OrthoDB" id="30774at2759"/>
<dbReference type="InterPro" id="IPR026951">
    <property type="entry name" value="PPIL2_U-box_dom"/>
</dbReference>
<comment type="function">
    <text evidence="16">Has a ubiquitin-protein ligase activity acting as an E3 ubiquitin protein ligase or as an ubiquitin-ubiquitin ligase promoting elongation of ubiquitin chains on substrates. By mediating 'Lys-48'-linked polyubiquitination of proteins could target them for proteasomal degradation. May also function as a chaperone, playing a role in transport to the cell membrane of BSG/Basigin for instance. Probable inactive PPIase with no peptidyl-prolyl cis-trans isomerase activity. As a component of the minor spliceosome, involved in the splicing of U12-type introns in pre-mRNAs.</text>
</comment>
<feature type="compositionally biased region" description="Basic and acidic residues" evidence="21">
    <location>
        <begin position="457"/>
        <end position="472"/>
    </location>
</feature>
<comment type="pathway">
    <text evidence="3">Protein modification; protein ubiquitination.</text>
</comment>
<dbReference type="CDD" id="cd01923">
    <property type="entry name" value="cyclophilin_RING"/>
    <property type="match status" value="1"/>
</dbReference>
<feature type="compositionally biased region" description="Basic and acidic residues" evidence="21">
    <location>
        <begin position="216"/>
        <end position="225"/>
    </location>
</feature>